<dbReference type="SUPFAM" id="SSF82771">
    <property type="entry name" value="GIY-YIG endonuclease"/>
    <property type="match status" value="1"/>
</dbReference>
<protein>
    <recommendedName>
        <fullName evidence="1">GIY-YIG domain-containing protein</fullName>
    </recommendedName>
</protein>
<accession>A0A1V0SKY7</accession>
<dbReference type="InterPro" id="IPR000305">
    <property type="entry name" value="GIY-YIG_endonuc"/>
</dbReference>
<dbReference type="Pfam" id="PF01541">
    <property type="entry name" value="GIY-YIG"/>
    <property type="match status" value="1"/>
</dbReference>
<reference evidence="2" key="1">
    <citation type="journal article" date="2017" name="Science">
        <title>Giant viruses with an expanded complement of translation system components.</title>
        <authorList>
            <person name="Schulz F."/>
            <person name="Yutin N."/>
            <person name="Ivanova N.N."/>
            <person name="Ortega D.R."/>
            <person name="Lee T.K."/>
            <person name="Vierheilig J."/>
            <person name="Daims H."/>
            <person name="Horn M."/>
            <person name="Wagner M."/>
            <person name="Jensen G.J."/>
            <person name="Kyrpides N.C."/>
            <person name="Koonin E.V."/>
            <person name="Woyke T."/>
        </authorList>
    </citation>
    <scope>NUCLEOTIDE SEQUENCE</scope>
    <source>
        <strain evidence="2">KNV1</strain>
    </source>
</reference>
<evidence type="ECO:0000259" key="1">
    <source>
        <dbReference type="PROSITE" id="PS50164"/>
    </source>
</evidence>
<name>A0A1V0SKY7_9VIRU</name>
<sequence length="127" mass="15369">MTSYQHGKIYKITSDETEQIYIGSTIQPLHKRLIQHRNKYKRYKNGTYHYLSSFEIVNYDDAVIILIENYPCNTKEELFIREQYWKDNLDNTVNTQNMYNKKKPKYTNYNDAKIYKITSSKTDNIYI</sequence>
<evidence type="ECO:0000313" key="2">
    <source>
        <dbReference type="EMBL" id="ARF12390.1"/>
    </source>
</evidence>
<dbReference type="Gene3D" id="3.40.1440.10">
    <property type="entry name" value="GIY-YIG endonuclease"/>
    <property type="match status" value="1"/>
</dbReference>
<dbReference type="EMBL" id="KY684112">
    <property type="protein sequence ID" value="ARF12390.1"/>
    <property type="molecule type" value="Genomic_DNA"/>
</dbReference>
<gene>
    <name evidence="2" type="ORF">Klosneuvirus_5_60</name>
</gene>
<dbReference type="InterPro" id="IPR035901">
    <property type="entry name" value="GIY-YIG_endonuc_sf"/>
</dbReference>
<dbReference type="PROSITE" id="PS50164">
    <property type="entry name" value="GIY_YIG"/>
    <property type="match status" value="1"/>
</dbReference>
<organism evidence="2">
    <name type="scientific">Klosneuvirus KNV1</name>
    <dbReference type="NCBI Taxonomy" id="1977640"/>
    <lineage>
        <taxon>Viruses</taxon>
        <taxon>Varidnaviria</taxon>
        <taxon>Bamfordvirae</taxon>
        <taxon>Nucleocytoviricota</taxon>
        <taxon>Megaviricetes</taxon>
        <taxon>Imitervirales</taxon>
        <taxon>Mimiviridae</taxon>
        <taxon>Klosneuvirinae</taxon>
        <taxon>Klosneuvirus</taxon>
    </lineage>
</organism>
<feature type="domain" description="GIY-YIG" evidence="1">
    <location>
        <begin position="5"/>
        <end position="101"/>
    </location>
</feature>
<proteinExistence type="predicted"/>